<name>A0ABY8URG5_TETOB</name>
<dbReference type="Proteomes" id="UP001244341">
    <property type="component" value="Chromosome 17b"/>
</dbReference>
<reference evidence="2 3" key="1">
    <citation type="submission" date="2023-05" db="EMBL/GenBank/DDBJ databases">
        <title>A 100% complete, gapless, phased diploid assembly of the Scenedesmus obliquus UTEX 3031 genome.</title>
        <authorList>
            <person name="Biondi T.C."/>
            <person name="Hanschen E.R."/>
            <person name="Kwon T."/>
            <person name="Eng W."/>
            <person name="Kruse C.P.S."/>
            <person name="Koehler S.I."/>
            <person name="Kunde Y."/>
            <person name="Gleasner C.D."/>
            <person name="You Mak K.T."/>
            <person name="Polle J."/>
            <person name="Hovde B.T."/>
            <person name="Starkenburg S.R."/>
        </authorList>
    </citation>
    <scope>NUCLEOTIDE SEQUENCE [LARGE SCALE GENOMIC DNA]</scope>
    <source>
        <strain evidence="2 3">DOE0152z</strain>
    </source>
</reference>
<accession>A0ABY8URG5</accession>
<organism evidence="2 3">
    <name type="scientific">Tetradesmus obliquus</name>
    <name type="common">Green alga</name>
    <name type="synonym">Acutodesmus obliquus</name>
    <dbReference type="NCBI Taxonomy" id="3088"/>
    <lineage>
        <taxon>Eukaryota</taxon>
        <taxon>Viridiplantae</taxon>
        <taxon>Chlorophyta</taxon>
        <taxon>core chlorophytes</taxon>
        <taxon>Chlorophyceae</taxon>
        <taxon>CS clade</taxon>
        <taxon>Sphaeropleales</taxon>
        <taxon>Scenedesmaceae</taxon>
        <taxon>Tetradesmus</taxon>
    </lineage>
</organism>
<evidence type="ECO:0008006" key="4">
    <source>
        <dbReference type="Google" id="ProtNLM"/>
    </source>
</evidence>
<dbReference type="SUPFAM" id="SSF52266">
    <property type="entry name" value="SGNH hydrolase"/>
    <property type="match status" value="1"/>
</dbReference>
<feature type="chain" id="PRO_5046644683" description="SGNH hydrolase-type esterase domain-containing protein" evidence="1">
    <location>
        <begin position="29"/>
        <end position="532"/>
    </location>
</feature>
<gene>
    <name evidence="2" type="ORF">OEZ85_013495</name>
</gene>
<evidence type="ECO:0000313" key="2">
    <source>
        <dbReference type="EMBL" id="WIA23835.1"/>
    </source>
</evidence>
<dbReference type="PANTHER" id="PTHR34407:SF1">
    <property type="entry name" value="SGNH HYDROLASE-TYPE ESTERASE DOMAIN-CONTAINING PROTEIN"/>
    <property type="match status" value="1"/>
</dbReference>
<dbReference type="InterPro" id="IPR036514">
    <property type="entry name" value="SGNH_hydro_sf"/>
</dbReference>
<proteinExistence type="predicted"/>
<keyword evidence="1" id="KW-0732">Signal</keyword>
<dbReference type="EMBL" id="CP126224">
    <property type="protein sequence ID" value="WIA23835.1"/>
    <property type="molecule type" value="Genomic_DNA"/>
</dbReference>
<dbReference type="CDD" id="cd00229">
    <property type="entry name" value="SGNH_hydrolase"/>
    <property type="match status" value="1"/>
</dbReference>
<keyword evidence="3" id="KW-1185">Reference proteome</keyword>
<evidence type="ECO:0000256" key="1">
    <source>
        <dbReference type="SAM" id="SignalP"/>
    </source>
</evidence>
<sequence>MTFQIRTIVSLSIAVIVLSLLLAGPSTAQQSQAKPTETLKSMLKAQVFGPEWLLSKGFNGDIDARNWRRLAQKLATPGSKIQVVTFGGSVTAGHLPEARNCSWVEQAEVWMKAAFPAVRFEVLNLARGATDVTAASTCWYNHVPANTDLIFIEYSANGCTRLQCTSIMSPLVADYESLLRRVMRRAPNAALMSLAIFAFYSHAGTAQNGKNTTIPTPYYNTVANGKNITIPTPYYNTGEDMHAVLARRYGVPMVSVRDALYNMMWDESALRSALGYGRKHIMKDDIHPAFVGHDLYGRGLVAWAMRYILTRELTALSSTAVNNNINNKNNNFGKNSLQLSLPSPVSPIAAREADGDTFCAEGAWFQKYVVKSSAAKDGWQWFDETTPINLKYCDHFNCHRLGYRATGAGKSLDIQVATNNVTTQSRLEKRALVIFFTRSPFKDEMGIARVSCISGCSCSPIELDGYNDDFYATLGAGSTSVTAHPQCLVRVTILDKSNSGGHMFKVDGVAVVPYTDSNPLTPIDKLALQGLA</sequence>
<protein>
    <recommendedName>
        <fullName evidence="4">SGNH hydrolase-type esterase domain-containing protein</fullName>
    </recommendedName>
</protein>
<evidence type="ECO:0000313" key="3">
    <source>
        <dbReference type="Proteomes" id="UP001244341"/>
    </source>
</evidence>
<feature type="signal peptide" evidence="1">
    <location>
        <begin position="1"/>
        <end position="28"/>
    </location>
</feature>
<dbReference type="PANTHER" id="PTHR34407">
    <property type="entry name" value="EXPRESSED PROTEIN"/>
    <property type="match status" value="1"/>
</dbReference>
<dbReference type="Gene3D" id="3.40.50.1110">
    <property type="entry name" value="SGNH hydrolase"/>
    <property type="match status" value="1"/>
</dbReference>